<dbReference type="InterPro" id="IPR006664">
    <property type="entry name" value="OMP_bac"/>
</dbReference>
<keyword evidence="9" id="KW-0998">Cell outer membrane</keyword>
<sequence length="392" mass="41728">MRKFVAAMVLATTALSGPVMAKDQAWYIGVEAGPNLVQNELFDVRNAAATVVSEEALRARHKIGYDVGGNIGYDFGMFRAEFEVAYKANKIRNMIVEGALPPVFYGVATAPATTLVARTPPVGTYNAADGNARVLSFMANGMFDFGGQGSDVGAYVGSGVGIARVQHSNYQLVSPGAAMIDDSDTGVAWQVLAGVYKPLSDHVDLGLRYRFFNVDNVDTFTTNGLATQTRYRSHSLLLTLSYNFFEPAAPPPPPPPAPVALPPCPPAAVTPGPFLVFFDWDKSLITAEAAAILDRAAEQFAATGQANVALAGHADTSGTAEYNMRLSQRRADSVKAYLAGKGVPEAAMVTEAFGETRLLVETADGVREPQNRRVEITFSGAPQPNLTNCTPQ</sequence>
<dbReference type="AlphaFoldDB" id="A0A7C9GM42"/>
<dbReference type="InterPro" id="IPR006665">
    <property type="entry name" value="OmpA-like"/>
</dbReference>
<dbReference type="GO" id="GO:0006811">
    <property type="term" value="P:monoatomic ion transport"/>
    <property type="evidence" value="ECO:0007669"/>
    <property type="project" value="UniProtKB-KW"/>
</dbReference>
<feature type="chain" id="PRO_5029007632" evidence="11">
    <location>
        <begin position="22"/>
        <end position="392"/>
    </location>
</feature>
<dbReference type="Gene3D" id="2.40.160.20">
    <property type="match status" value="1"/>
</dbReference>
<dbReference type="InterPro" id="IPR011250">
    <property type="entry name" value="OMP/PagP_B-barrel"/>
</dbReference>
<keyword evidence="7" id="KW-0626">Porin</keyword>
<gene>
    <name evidence="13" type="ORF">F3168_00230</name>
</gene>
<dbReference type="PANTHER" id="PTHR30329:SF21">
    <property type="entry name" value="LIPOPROTEIN YIAD-RELATED"/>
    <property type="match status" value="1"/>
</dbReference>
<dbReference type="SUPFAM" id="SSF103088">
    <property type="entry name" value="OmpA-like"/>
    <property type="match status" value="1"/>
</dbReference>
<evidence type="ECO:0000256" key="9">
    <source>
        <dbReference type="ARBA" id="ARBA00023237"/>
    </source>
</evidence>
<name>A0A7C9GM42_9SPHN</name>
<evidence type="ECO:0000256" key="4">
    <source>
        <dbReference type="ARBA" id="ARBA00022692"/>
    </source>
</evidence>
<feature type="domain" description="OmpA-like" evidence="12">
    <location>
        <begin position="265"/>
        <end position="382"/>
    </location>
</feature>
<dbReference type="OrthoDB" id="189250at2"/>
<evidence type="ECO:0000256" key="7">
    <source>
        <dbReference type="ARBA" id="ARBA00023114"/>
    </source>
</evidence>
<evidence type="ECO:0000256" key="5">
    <source>
        <dbReference type="ARBA" id="ARBA00022729"/>
    </source>
</evidence>
<dbReference type="GO" id="GO:0009279">
    <property type="term" value="C:cell outer membrane"/>
    <property type="evidence" value="ECO:0007669"/>
    <property type="project" value="UniProtKB-SubCell"/>
</dbReference>
<dbReference type="Pfam" id="PF00691">
    <property type="entry name" value="OmpA"/>
    <property type="match status" value="1"/>
</dbReference>
<organism evidence="13 14">
    <name type="scientific">Sandarakinorhabdus fusca</name>
    <dbReference type="NCBI Taxonomy" id="1439888"/>
    <lineage>
        <taxon>Bacteria</taxon>
        <taxon>Pseudomonadati</taxon>
        <taxon>Pseudomonadota</taxon>
        <taxon>Alphaproteobacteria</taxon>
        <taxon>Sphingomonadales</taxon>
        <taxon>Sphingosinicellaceae</taxon>
        <taxon>Sandarakinorhabdus</taxon>
    </lineage>
</organism>
<dbReference type="InterPro" id="IPR027385">
    <property type="entry name" value="Beta-barrel_OMP"/>
</dbReference>
<evidence type="ECO:0000256" key="2">
    <source>
        <dbReference type="ARBA" id="ARBA00022448"/>
    </source>
</evidence>
<evidence type="ECO:0000256" key="1">
    <source>
        <dbReference type="ARBA" id="ARBA00004571"/>
    </source>
</evidence>
<evidence type="ECO:0000313" key="13">
    <source>
        <dbReference type="EMBL" id="MQT15692.1"/>
    </source>
</evidence>
<protein>
    <submittedName>
        <fullName evidence="13">OmpA family protein</fullName>
    </submittedName>
</protein>
<keyword evidence="5 11" id="KW-0732">Signal</keyword>
<dbReference type="Proteomes" id="UP000481327">
    <property type="component" value="Unassembled WGS sequence"/>
</dbReference>
<reference evidence="13 14" key="1">
    <citation type="submission" date="2019-09" db="EMBL/GenBank/DDBJ databases">
        <title>Polymorphobacter sp. isolated from a lake in China.</title>
        <authorList>
            <person name="Liu Z."/>
        </authorList>
    </citation>
    <scope>NUCLEOTIDE SEQUENCE [LARGE SCALE GENOMIC DNA]</scope>
    <source>
        <strain evidence="13 14">D40P</strain>
    </source>
</reference>
<feature type="signal peptide" evidence="11">
    <location>
        <begin position="1"/>
        <end position="21"/>
    </location>
</feature>
<dbReference type="PRINTS" id="PR01021">
    <property type="entry name" value="OMPADOMAIN"/>
</dbReference>
<keyword evidence="3" id="KW-1134">Transmembrane beta strand</keyword>
<accession>A0A7C9GM42</accession>
<evidence type="ECO:0000256" key="10">
    <source>
        <dbReference type="PROSITE-ProRule" id="PRU00473"/>
    </source>
</evidence>
<dbReference type="SUPFAM" id="SSF56925">
    <property type="entry name" value="OMPA-like"/>
    <property type="match status" value="1"/>
</dbReference>
<dbReference type="RefSeq" id="WP_152576169.1">
    <property type="nucleotide sequence ID" value="NZ_WEFI01000001.1"/>
</dbReference>
<dbReference type="InterPro" id="IPR050330">
    <property type="entry name" value="Bact_OuterMem_StrucFunc"/>
</dbReference>
<evidence type="ECO:0000313" key="14">
    <source>
        <dbReference type="Proteomes" id="UP000481327"/>
    </source>
</evidence>
<evidence type="ECO:0000256" key="8">
    <source>
        <dbReference type="ARBA" id="ARBA00023136"/>
    </source>
</evidence>
<dbReference type="GO" id="GO:0046930">
    <property type="term" value="C:pore complex"/>
    <property type="evidence" value="ECO:0007669"/>
    <property type="project" value="UniProtKB-KW"/>
</dbReference>
<dbReference type="Pfam" id="PF13505">
    <property type="entry name" value="OMP_b-brl"/>
    <property type="match status" value="1"/>
</dbReference>
<keyword evidence="4" id="KW-0812">Transmembrane</keyword>
<evidence type="ECO:0000259" key="12">
    <source>
        <dbReference type="PROSITE" id="PS51123"/>
    </source>
</evidence>
<comment type="subcellular location">
    <subcellularLocation>
        <location evidence="1">Cell outer membrane</location>
        <topology evidence="1">Multi-pass membrane protein</topology>
    </subcellularLocation>
</comment>
<dbReference type="PROSITE" id="PS51123">
    <property type="entry name" value="OMPA_2"/>
    <property type="match status" value="1"/>
</dbReference>
<dbReference type="EMBL" id="WIOL01000001">
    <property type="protein sequence ID" value="MQT15692.1"/>
    <property type="molecule type" value="Genomic_DNA"/>
</dbReference>
<keyword evidence="14" id="KW-1185">Reference proteome</keyword>
<dbReference type="InterPro" id="IPR036737">
    <property type="entry name" value="OmpA-like_sf"/>
</dbReference>
<keyword evidence="2" id="KW-0813">Transport</keyword>
<evidence type="ECO:0000256" key="6">
    <source>
        <dbReference type="ARBA" id="ARBA00023065"/>
    </source>
</evidence>
<dbReference type="PANTHER" id="PTHR30329">
    <property type="entry name" value="STATOR ELEMENT OF FLAGELLAR MOTOR COMPLEX"/>
    <property type="match status" value="1"/>
</dbReference>
<proteinExistence type="predicted"/>
<dbReference type="CDD" id="cd07185">
    <property type="entry name" value="OmpA_C-like"/>
    <property type="match status" value="1"/>
</dbReference>
<dbReference type="Gene3D" id="3.30.1330.60">
    <property type="entry name" value="OmpA-like domain"/>
    <property type="match status" value="1"/>
</dbReference>
<keyword evidence="8 10" id="KW-0472">Membrane</keyword>
<comment type="caution">
    <text evidence="13">The sequence shown here is derived from an EMBL/GenBank/DDBJ whole genome shotgun (WGS) entry which is preliminary data.</text>
</comment>
<evidence type="ECO:0000256" key="11">
    <source>
        <dbReference type="SAM" id="SignalP"/>
    </source>
</evidence>
<evidence type="ECO:0000256" key="3">
    <source>
        <dbReference type="ARBA" id="ARBA00022452"/>
    </source>
</evidence>
<dbReference type="GO" id="GO:0015288">
    <property type="term" value="F:porin activity"/>
    <property type="evidence" value="ECO:0007669"/>
    <property type="project" value="UniProtKB-KW"/>
</dbReference>
<keyword evidence="6" id="KW-0406">Ion transport</keyword>